<sequence>MRKSSGGKQVSAIRFLDWQQLDLVFRRARNGAKRDNITYAEESLLPLRDPATGALPLKIDVLGRIPRLHYYHCQFLGNCNRTR</sequence>
<dbReference type="AlphaFoldDB" id="A0A8J6LM22"/>
<protein>
    <submittedName>
        <fullName evidence="1">Uncharacterized protein</fullName>
    </submittedName>
</protein>
<gene>
    <name evidence="1" type="ORF">GEV33_005135</name>
</gene>
<reference evidence="1" key="2">
    <citation type="submission" date="2021-08" db="EMBL/GenBank/DDBJ databases">
        <authorList>
            <person name="Eriksson T."/>
        </authorList>
    </citation>
    <scope>NUCLEOTIDE SEQUENCE</scope>
    <source>
        <strain evidence="1">Stoneville</strain>
        <tissue evidence="1">Whole head</tissue>
    </source>
</reference>
<dbReference type="Proteomes" id="UP000719412">
    <property type="component" value="Unassembled WGS sequence"/>
</dbReference>
<evidence type="ECO:0000313" key="1">
    <source>
        <dbReference type="EMBL" id="KAH0817656.1"/>
    </source>
</evidence>
<name>A0A8J6LM22_TENMO</name>
<keyword evidence="2" id="KW-1185">Reference proteome</keyword>
<evidence type="ECO:0000313" key="2">
    <source>
        <dbReference type="Proteomes" id="UP000719412"/>
    </source>
</evidence>
<comment type="caution">
    <text evidence="1">The sequence shown here is derived from an EMBL/GenBank/DDBJ whole genome shotgun (WGS) entry which is preliminary data.</text>
</comment>
<proteinExistence type="predicted"/>
<accession>A0A8J6LM22</accession>
<reference evidence="1" key="1">
    <citation type="journal article" date="2020" name="J Insects Food Feed">
        <title>The yellow mealworm (Tenebrio molitor) genome: a resource for the emerging insects as food and feed industry.</title>
        <authorList>
            <person name="Eriksson T."/>
            <person name="Andere A."/>
            <person name="Kelstrup H."/>
            <person name="Emery V."/>
            <person name="Picard C."/>
        </authorList>
    </citation>
    <scope>NUCLEOTIDE SEQUENCE</scope>
    <source>
        <strain evidence="1">Stoneville</strain>
        <tissue evidence="1">Whole head</tissue>
    </source>
</reference>
<dbReference type="EMBL" id="JABDTM020019062">
    <property type="protein sequence ID" value="KAH0817656.1"/>
    <property type="molecule type" value="Genomic_DNA"/>
</dbReference>
<organism evidence="1 2">
    <name type="scientific">Tenebrio molitor</name>
    <name type="common">Yellow mealworm beetle</name>
    <dbReference type="NCBI Taxonomy" id="7067"/>
    <lineage>
        <taxon>Eukaryota</taxon>
        <taxon>Metazoa</taxon>
        <taxon>Ecdysozoa</taxon>
        <taxon>Arthropoda</taxon>
        <taxon>Hexapoda</taxon>
        <taxon>Insecta</taxon>
        <taxon>Pterygota</taxon>
        <taxon>Neoptera</taxon>
        <taxon>Endopterygota</taxon>
        <taxon>Coleoptera</taxon>
        <taxon>Polyphaga</taxon>
        <taxon>Cucujiformia</taxon>
        <taxon>Tenebrionidae</taxon>
        <taxon>Tenebrio</taxon>
    </lineage>
</organism>